<dbReference type="Gene3D" id="1.20.5.110">
    <property type="match status" value="1"/>
</dbReference>
<dbReference type="SUPFAM" id="SSF58038">
    <property type="entry name" value="SNARE fusion complex"/>
    <property type="match status" value="1"/>
</dbReference>
<evidence type="ECO:0000313" key="10">
    <source>
        <dbReference type="EMBL" id="UKJ87967.1"/>
    </source>
</evidence>
<evidence type="ECO:0000256" key="4">
    <source>
        <dbReference type="ARBA" id="ARBA00022927"/>
    </source>
</evidence>
<feature type="coiled-coil region" evidence="7">
    <location>
        <begin position="65"/>
        <end position="99"/>
    </location>
</feature>
<dbReference type="EMBL" id="CP056065">
    <property type="protein sequence ID" value="UKJ87967.1"/>
    <property type="molecule type" value="Genomic_DNA"/>
</dbReference>
<name>A0A976M400_THEOR</name>
<keyword evidence="5 8" id="KW-1133">Transmembrane helix</keyword>
<keyword evidence="4" id="KW-0653">Protein transport</keyword>
<dbReference type="Proteomes" id="UP000244803">
    <property type="component" value="Chromosome 1"/>
</dbReference>
<dbReference type="GO" id="GO:0006906">
    <property type="term" value="P:vesicle fusion"/>
    <property type="evidence" value="ECO:0007669"/>
    <property type="project" value="TreeGrafter"/>
</dbReference>
<dbReference type="OrthoDB" id="19261at2759"/>
<dbReference type="GO" id="GO:0005789">
    <property type="term" value="C:endoplasmic reticulum membrane"/>
    <property type="evidence" value="ECO:0007669"/>
    <property type="project" value="TreeGrafter"/>
</dbReference>
<dbReference type="GO" id="GO:0031902">
    <property type="term" value="C:late endosome membrane"/>
    <property type="evidence" value="ECO:0007669"/>
    <property type="project" value="TreeGrafter"/>
</dbReference>
<dbReference type="GO" id="GO:0012507">
    <property type="term" value="C:ER to Golgi transport vesicle membrane"/>
    <property type="evidence" value="ECO:0007669"/>
    <property type="project" value="TreeGrafter"/>
</dbReference>
<keyword evidence="6 8" id="KW-0472">Membrane</keyword>
<evidence type="ECO:0000256" key="2">
    <source>
        <dbReference type="ARBA" id="ARBA00022448"/>
    </source>
</evidence>
<dbReference type="GO" id="GO:0031201">
    <property type="term" value="C:SNARE complex"/>
    <property type="evidence" value="ECO:0007669"/>
    <property type="project" value="InterPro"/>
</dbReference>
<reference evidence="10" key="1">
    <citation type="submission" date="2022-07" db="EMBL/GenBank/DDBJ databases">
        <title>Evaluation of T. orientalis genome assembly methods using nanopore sequencing and analysis of variation between genomes.</title>
        <authorList>
            <person name="Yam J."/>
            <person name="Micallef M.L."/>
            <person name="Liu M."/>
            <person name="Djordjevic S.P."/>
            <person name="Bogema D.R."/>
            <person name="Jenkins C."/>
        </authorList>
    </citation>
    <scope>NUCLEOTIDE SEQUENCE</scope>
    <source>
        <strain evidence="10">Fish Creek</strain>
    </source>
</reference>
<dbReference type="InterPro" id="IPR000727">
    <property type="entry name" value="T_SNARE_dom"/>
</dbReference>
<evidence type="ECO:0000256" key="8">
    <source>
        <dbReference type="SAM" id="Phobius"/>
    </source>
</evidence>
<feature type="domain" description="T-SNARE coiled-coil homology" evidence="9">
    <location>
        <begin position="121"/>
        <end position="183"/>
    </location>
</feature>
<protein>
    <recommendedName>
        <fullName evidence="9">t-SNARE coiled-coil homology domain-containing protein</fullName>
    </recommendedName>
</protein>
<dbReference type="GO" id="GO:0005484">
    <property type="term" value="F:SNAP receptor activity"/>
    <property type="evidence" value="ECO:0007669"/>
    <property type="project" value="InterPro"/>
</dbReference>
<sequence length="219" mass="24906">MSIYQREDELDRLLVQLKGLLIKYESHSSSAQSDKYAEGLLIYEKVKCAESSYCSEIEKLQPQSKESHKIRLQDKQKLLSELKVKLDHLKTIVEANEDKKLDKLPDSAKLPYSNKLIVWGNELQDKTQDSINRIRDLTIDSEKIGADVTSELEQQNESLNRVRVTIHGVDDNIASAKQTVRSIAISICRDKCTIILVATIVLLIVAIGLCSYFFKGIRR</sequence>
<dbReference type="GO" id="GO:0000149">
    <property type="term" value="F:SNARE binding"/>
    <property type="evidence" value="ECO:0007669"/>
    <property type="project" value="TreeGrafter"/>
</dbReference>
<keyword evidence="2" id="KW-0813">Transport</keyword>
<dbReference type="InterPro" id="IPR044766">
    <property type="entry name" value="NPSN/SNAP25-like_N_SNARE"/>
</dbReference>
<comment type="subcellular location">
    <subcellularLocation>
        <location evidence="1">Membrane</location>
        <topology evidence="1">Single-pass type IV membrane protein</topology>
    </subcellularLocation>
</comment>
<keyword evidence="7" id="KW-0175">Coiled coil</keyword>
<evidence type="ECO:0000256" key="5">
    <source>
        <dbReference type="ARBA" id="ARBA00022989"/>
    </source>
</evidence>
<evidence type="ECO:0000256" key="7">
    <source>
        <dbReference type="SAM" id="Coils"/>
    </source>
</evidence>
<dbReference type="PANTHER" id="PTHR21230">
    <property type="entry name" value="VESICLE TRANSPORT V-SNARE PROTEIN VTI1-RELATED"/>
    <property type="match status" value="1"/>
</dbReference>
<feature type="transmembrane region" description="Helical" evidence="8">
    <location>
        <begin position="194"/>
        <end position="214"/>
    </location>
</feature>
<dbReference type="GO" id="GO:0015031">
    <property type="term" value="P:protein transport"/>
    <property type="evidence" value="ECO:0007669"/>
    <property type="project" value="UniProtKB-KW"/>
</dbReference>
<organism evidence="10 11">
    <name type="scientific">Theileria orientalis</name>
    <dbReference type="NCBI Taxonomy" id="68886"/>
    <lineage>
        <taxon>Eukaryota</taxon>
        <taxon>Sar</taxon>
        <taxon>Alveolata</taxon>
        <taxon>Apicomplexa</taxon>
        <taxon>Aconoidasida</taxon>
        <taxon>Piroplasmida</taxon>
        <taxon>Theileriidae</taxon>
        <taxon>Theileria</taxon>
    </lineage>
</organism>
<dbReference type="PROSITE" id="PS50192">
    <property type="entry name" value="T_SNARE"/>
    <property type="match status" value="1"/>
</dbReference>
<evidence type="ECO:0000256" key="1">
    <source>
        <dbReference type="ARBA" id="ARBA00004211"/>
    </source>
</evidence>
<accession>A0A976M400</accession>
<dbReference type="AlphaFoldDB" id="A0A976M400"/>
<keyword evidence="3 8" id="KW-0812">Transmembrane</keyword>
<evidence type="ECO:0000256" key="6">
    <source>
        <dbReference type="ARBA" id="ARBA00023136"/>
    </source>
</evidence>
<proteinExistence type="predicted"/>
<gene>
    <name evidence="10" type="ORF">MACJ_000409</name>
</gene>
<dbReference type="CDD" id="cd15861">
    <property type="entry name" value="SNARE_SNAP25N_23N_29N_SEC9N"/>
    <property type="match status" value="1"/>
</dbReference>
<evidence type="ECO:0000259" key="9">
    <source>
        <dbReference type="PROSITE" id="PS50192"/>
    </source>
</evidence>
<dbReference type="GO" id="GO:0005794">
    <property type="term" value="C:Golgi apparatus"/>
    <property type="evidence" value="ECO:0007669"/>
    <property type="project" value="TreeGrafter"/>
</dbReference>
<dbReference type="Pfam" id="PF12352">
    <property type="entry name" value="V-SNARE_C"/>
    <property type="match status" value="1"/>
</dbReference>
<evidence type="ECO:0000313" key="11">
    <source>
        <dbReference type="Proteomes" id="UP000244803"/>
    </source>
</evidence>
<evidence type="ECO:0000256" key="3">
    <source>
        <dbReference type="ARBA" id="ARBA00022692"/>
    </source>
</evidence>